<name>A0ABR3YZA7_9PEZI</name>
<evidence type="ECO:0008006" key="4">
    <source>
        <dbReference type="Google" id="ProtNLM"/>
    </source>
</evidence>
<feature type="compositionally biased region" description="Pro residues" evidence="1">
    <location>
        <begin position="455"/>
        <end position="487"/>
    </location>
</feature>
<feature type="compositionally biased region" description="Pro residues" evidence="1">
    <location>
        <begin position="531"/>
        <end position="545"/>
    </location>
</feature>
<feature type="compositionally biased region" description="Gly residues" evidence="1">
    <location>
        <begin position="680"/>
        <end position="690"/>
    </location>
</feature>
<feature type="region of interest" description="Disordered" evidence="1">
    <location>
        <begin position="1158"/>
        <end position="1278"/>
    </location>
</feature>
<feature type="compositionally biased region" description="Basic and acidic residues" evidence="1">
    <location>
        <begin position="276"/>
        <end position="288"/>
    </location>
</feature>
<dbReference type="InterPro" id="IPR036609">
    <property type="entry name" value="LCCL_sf"/>
</dbReference>
<comment type="caution">
    <text evidence="2">The sequence shown here is derived from an EMBL/GenBank/DDBJ whole genome shotgun (WGS) entry which is preliminary data.</text>
</comment>
<feature type="compositionally biased region" description="Basic and acidic residues" evidence="1">
    <location>
        <begin position="304"/>
        <end position="346"/>
    </location>
</feature>
<feature type="compositionally biased region" description="Pro residues" evidence="1">
    <location>
        <begin position="555"/>
        <end position="572"/>
    </location>
</feature>
<proteinExistence type="predicted"/>
<feature type="compositionally biased region" description="Basic residues" evidence="1">
    <location>
        <begin position="750"/>
        <end position="779"/>
    </location>
</feature>
<dbReference type="Proteomes" id="UP001583186">
    <property type="component" value="Unassembled WGS sequence"/>
</dbReference>
<evidence type="ECO:0000313" key="2">
    <source>
        <dbReference type="EMBL" id="KAL1893294.1"/>
    </source>
</evidence>
<feature type="region of interest" description="Disordered" evidence="1">
    <location>
        <begin position="673"/>
        <end position="855"/>
    </location>
</feature>
<accession>A0ABR3YZA7</accession>
<dbReference type="Gene3D" id="2.170.130.20">
    <property type="entry name" value="LCCL-like domain"/>
    <property type="match status" value="1"/>
</dbReference>
<dbReference type="EMBL" id="JAWCUI010000038">
    <property type="protein sequence ID" value="KAL1893294.1"/>
    <property type="molecule type" value="Genomic_DNA"/>
</dbReference>
<reference evidence="2 3" key="1">
    <citation type="journal article" date="2024" name="IMA Fungus">
        <title>IMA Genome - F19 : A genome assembly and annotation guide to empower mycologists, including annotated draft genome sequences of Ceratocystis pirilliformis, Diaporthe australafricana, Fusarium ophioides, Paecilomyces lecythidis, and Sporothrix stenoceras.</title>
        <authorList>
            <person name="Aylward J."/>
            <person name="Wilson A.M."/>
            <person name="Visagie C.M."/>
            <person name="Spraker J."/>
            <person name="Barnes I."/>
            <person name="Buitendag C."/>
            <person name="Ceriani C."/>
            <person name="Del Mar Angel L."/>
            <person name="du Plessis D."/>
            <person name="Fuchs T."/>
            <person name="Gasser K."/>
            <person name="Kramer D."/>
            <person name="Li W."/>
            <person name="Munsamy K."/>
            <person name="Piso A."/>
            <person name="Price J.L."/>
            <person name="Sonnekus B."/>
            <person name="Thomas C."/>
            <person name="van der Nest A."/>
            <person name="van Dijk A."/>
            <person name="van Heerden A."/>
            <person name="van Vuuren N."/>
            <person name="Yilmaz N."/>
            <person name="Duong T.A."/>
            <person name="van der Merwe N.A."/>
            <person name="Wingfield M.J."/>
            <person name="Wingfield B.D."/>
        </authorList>
    </citation>
    <scope>NUCLEOTIDE SEQUENCE [LARGE SCALE GENOMIC DNA]</scope>
    <source>
        <strain evidence="2 3">CMW 5346</strain>
    </source>
</reference>
<feature type="compositionally biased region" description="Gly residues" evidence="1">
    <location>
        <begin position="521"/>
        <end position="530"/>
    </location>
</feature>
<feature type="compositionally biased region" description="Basic and acidic residues" evidence="1">
    <location>
        <begin position="693"/>
        <end position="706"/>
    </location>
</feature>
<feature type="compositionally biased region" description="Pro residues" evidence="1">
    <location>
        <begin position="88"/>
        <end position="99"/>
    </location>
</feature>
<sequence length="1278" mass="137049">MPPHSASPPAHGGPGGPPPPPGGHHAPYTLPPPRVGSSNSAFPSVRELPSLSSLPRTGSSGSSMSISSMLGGPSMGGHAREPSGPSQYGPPPPQPPSSAGPPGSGPGSAYAPSIHASPRMHSAANDYSPYRRPQTPPDHQRPYDARDPRGDPRDGRDPRDSRGPIAASPQQGSMYATTPEMPRYGTPQSYPHPQRGPPPPNDHQQQQARMAAGIPRPNSQPKTYPRDPRGPPPPGEQQQQQQQQHGGPPPPHPDSMYGRRDEHRGGPPHPGYSPDQRGRVPGRYEDQQHPQQHQPPQHPLPYLSEREQRERERERDWDRDNREPSWDQRAREIDMRMRDRERRDRANTGGSDPGGRPPQGPTGPQGPPPPQSAYGPGVPMYGRPPDSREPSRDPRDMRDPHDVRDPRDPRADPRDVRDPRDPRGDPRDPRGAPPASWRAPYDQQGRPYEHGRPNDYPPPSAGPGHNQPPPPPPPPSQYPPHGPPPPGQDRYPPTSLPPSHHQPGGPSPYESPDRNRMGLGHPQGGPQGGPQGPPPPHQQQPPPPQQQQQHGPPRFSVPPRPRPMDEAPPPPSVAYSGGAGGNNGPQPPGYDTAPPRQRSAEEGAHHPPRNLLAIQEMNRRGRVSPLPQAVQGAQSQIHGPAGEPSIKSEFGRMYVGIGNGVGMGLSSPITSGATLPFSNGNGGPQTGPGGVPLRREDSDSTPHDSTAEPPAKPAKGKRRKAVKDDPAKAAAAAAGLEDDGSGRATPAGAKAKRAKTAHHHHQYATKPSLHHHAHHHHHHPDQTTSPSIASPALKNGKGATPIPLPASVAGPPRDYTTAQIPQTVPRSALQQPLQASPPQQSQQAPHLSPSKQPNGTFAAAAPIIQAAPAVIKPKQIVLSQAVVDSVADQPRYYLGDVLYEPKLKTARKCDPLTGRPPRYPYSTTPRPLPIDMIRDKANSILTVKVNRLFLESAAREEITHRRALWGTDIYTDDSDVVAACIHGGWIRGEWPDDVDVDMLGLLEQADALAGGTGTKETMSRKQRAAAAAALELARSRPPPELLEAPLKTGPMTIPAGRDLHVTLLVLPTLVKYSATTRFGIRSREWGGQPHEQHQPHDGMSFKILKIRWVVNGAGAQSRLRGKARRERMRQAMREVEIAPSQTEGIKLGFGFGDAMAEGEQGATTAGNGDAQWWRPPARMGETGEGDKENRAGSAERADAAAAATEINGNKDIVAAEKDAEAPKSNDTKPADKAAADKEGPSKEGPFKADGAVDGEKSTIDTTAEQDPDTTMTDAGMDD</sequence>
<feature type="compositionally biased region" description="Basic and acidic residues" evidence="1">
    <location>
        <begin position="138"/>
        <end position="162"/>
    </location>
</feature>
<feature type="compositionally biased region" description="Pro residues" evidence="1">
    <location>
        <begin position="355"/>
        <end position="371"/>
    </location>
</feature>
<feature type="compositionally biased region" description="Polar residues" evidence="1">
    <location>
        <begin position="816"/>
        <end position="825"/>
    </location>
</feature>
<feature type="region of interest" description="Disordered" evidence="1">
    <location>
        <begin position="1"/>
        <end position="647"/>
    </location>
</feature>
<evidence type="ECO:0000256" key="1">
    <source>
        <dbReference type="SAM" id="MobiDB-lite"/>
    </source>
</evidence>
<dbReference type="Pfam" id="PF08642">
    <property type="entry name" value="Rxt3"/>
    <property type="match status" value="1"/>
</dbReference>
<feature type="compositionally biased region" description="Low complexity" evidence="1">
    <location>
        <begin position="236"/>
        <end position="246"/>
    </location>
</feature>
<organism evidence="2 3">
    <name type="scientific">Sporothrix stenoceras</name>
    <dbReference type="NCBI Taxonomy" id="5173"/>
    <lineage>
        <taxon>Eukaryota</taxon>
        <taxon>Fungi</taxon>
        <taxon>Dikarya</taxon>
        <taxon>Ascomycota</taxon>
        <taxon>Pezizomycotina</taxon>
        <taxon>Sordariomycetes</taxon>
        <taxon>Sordariomycetidae</taxon>
        <taxon>Ophiostomatales</taxon>
        <taxon>Ophiostomataceae</taxon>
        <taxon>Sporothrix</taxon>
    </lineage>
</organism>
<feature type="compositionally biased region" description="Low complexity" evidence="1">
    <location>
        <begin position="827"/>
        <end position="850"/>
    </location>
</feature>
<feature type="compositionally biased region" description="Basic and acidic residues" evidence="1">
    <location>
        <begin position="385"/>
        <end position="430"/>
    </location>
</feature>
<feature type="compositionally biased region" description="Polar residues" evidence="1">
    <location>
        <begin position="1259"/>
        <end position="1272"/>
    </location>
</feature>
<evidence type="ECO:0000313" key="3">
    <source>
        <dbReference type="Proteomes" id="UP001583186"/>
    </source>
</evidence>
<feature type="compositionally biased region" description="Low complexity" evidence="1">
    <location>
        <begin position="488"/>
        <end position="508"/>
    </location>
</feature>
<feature type="compositionally biased region" description="Basic and acidic residues" evidence="1">
    <location>
        <begin position="1213"/>
        <end position="1246"/>
    </location>
</feature>
<dbReference type="InterPro" id="IPR013951">
    <property type="entry name" value="Rxt3"/>
</dbReference>
<feature type="compositionally biased region" description="Low complexity" evidence="1">
    <location>
        <begin position="49"/>
        <end position="72"/>
    </location>
</feature>
<protein>
    <recommendedName>
        <fullName evidence="4">Histone deacetylation protein Rxt3</fullName>
    </recommendedName>
</protein>
<keyword evidence="3" id="KW-1185">Reference proteome</keyword>
<gene>
    <name evidence="2" type="ORF">Sste5346_006470</name>
</gene>
<feature type="compositionally biased region" description="Basic and acidic residues" evidence="1">
    <location>
        <begin position="1184"/>
        <end position="1198"/>
    </location>
</feature>